<evidence type="ECO:0000313" key="3">
    <source>
        <dbReference type="Proteomes" id="UP001149165"/>
    </source>
</evidence>
<sequence length="81" mass="8271">MQFSIITIAISLAASVMAAPVPSNEEIVNVGDIVAVKRDPTPQGDLDILPGGVSIGSVLKRDSIAEGDLLPGLVDLGPVHV</sequence>
<gene>
    <name evidence="2" type="ORF">N7456_000236</name>
</gene>
<comment type="caution">
    <text evidence="2">The sequence shown here is derived from an EMBL/GenBank/DDBJ whole genome shotgun (WGS) entry which is preliminary data.</text>
</comment>
<dbReference type="Proteomes" id="UP001149165">
    <property type="component" value="Unassembled WGS sequence"/>
</dbReference>
<feature type="chain" id="PRO_5040719155" evidence="1">
    <location>
        <begin position="19"/>
        <end position="81"/>
    </location>
</feature>
<dbReference type="OrthoDB" id="4337640at2759"/>
<dbReference type="EMBL" id="JAPQKH010000001">
    <property type="protein sequence ID" value="KAJ5115888.1"/>
    <property type="molecule type" value="Genomic_DNA"/>
</dbReference>
<accession>A0A9W9GBM7</accession>
<reference evidence="2" key="2">
    <citation type="journal article" date="2023" name="IMA Fungus">
        <title>Comparative genomic study of the Penicillium genus elucidates a diverse pangenome and 15 lateral gene transfer events.</title>
        <authorList>
            <person name="Petersen C."/>
            <person name="Sorensen T."/>
            <person name="Nielsen M.R."/>
            <person name="Sondergaard T.E."/>
            <person name="Sorensen J.L."/>
            <person name="Fitzpatrick D.A."/>
            <person name="Frisvad J.C."/>
            <person name="Nielsen K.L."/>
        </authorList>
    </citation>
    <scope>NUCLEOTIDE SEQUENCE</scope>
    <source>
        <strain evidence="2">IBT 30069</strain>
    </source>
</reference>
<evidence type="ECO:0000256" key="1">
    <source>
        <dbReference type="SAM" id="SignalP"/>
    </source>
</evidence>
<feature type="signal peptide" evidence="1">
    <location>
        <begin position="1"/>
        <end position="18"/>
    </location>
</feature>
<keyword evidence="1" id="KW-0732">Signal</keyword>
<organism evidence="2 3">
    <name type="scientific">Penicillium angulare</name>
    <dbReference type="NCBI Taxonomy" id="116970"/>
    <lineage>
        <taxon>Eukaryota</taxon>
        <taxon>Fungi</taxon>
        <taxon>Dikarya</taxon>
        <taxon>Ascomycota</taxon>
        <taxon>Pezizomycotina</taxon>
        <taxon>Eurotiomycetes</taxon>
        <taxon>Eurotiomycetidae</taxon>
        <taxon>Eurotiales</taxon>
        <taxon>Aspergillaceae</taxon>
        <taxon>Penicillium</taxon>
    </lineage>
</organism>
<dbReference type="AlphaFoldDB" id="A0A9W9GBM7"/>
<evidence type="ECO:0000313" key="2">
    <source>
        <dbReference type="EMBL" id="KAJ5115888.1"/>
    </source>
</evidence>
<reference evidence="2" key="1">
    <citation type="submission" date="2022-11" db="EMBL/GenBank/DDBJ databases">
        <authorList>
            <person name="Petersen C."/>
        </authorList>
    </citation>
    <scope>NUCLEOTIDE SEQUENCE</scope>
    <source>
        <strain evidence="2">IBT 30069</strain>
    </source>
</reference>
<proteinExistence type="predicted"/>
<keyword evidence="3" id="KW-1185">Reference proteome</keyword>
<name>A0A9W9GBM7_9EURO</name>
<protein>
    <submittedName>
        <fullName evidence="2">Uncharacterized protein</fullName>
    </submittedName>
</protein>